<accession>A0A934IDA3</accession>
<feature type="region of interest" description="Disordered" evidence="1">
    <location>
        <begin position="57"/>
        <end position="83"/>
    </location>
</feature>
<dbReference type="Proteomes" id="UP000642488">
    <property type="component" value="Unassembled WGS sequence"/>
</dbReference>
<evidence type="ECO:0000256" key="2">
    <source>
        <dbReference type="SAM" id="SignalP"/>
    </source>
</evidence>
<name>A0A934IDA3_9RHOB</name>
<comment type="caution">
    <text evidence="3">The sequence shown here is derived from an EMBL/GenBank/DDBJ whole genome shotgun (WGS) entry which is preliminary data.</text>
</comment>
<feature type="signal peptide" evidence="2">
    <location>
        <begin position="1"/>
        <end position="24"/>
    </location>
</feature>
<dbReference type="AlphaFoldDB" id="A0A934IDA3"/>
<dbReference type="RefSeq" id="WP_198914563.1">
    <property type="nucleotide sequence ID" value="NZ_JAEKPD010000001.1"/>
</dbReference>
<keyword evidence="2" id="KW-0732">Signal</keyword>
<feature type="chain" id="PRO_5037573606" evidence="2">
    <location>
        <begin position="25"/>
        <end position="157"/>
    </location>
</feature>
<evidence type="ECO:0000313" key="3">
    <source>
        <dbReference type="EMBL" id="MBJ3761395.1"/>
    </source>
</evidence>
<sequence length="157" mass="17330">MIRLISTALLSATLALSPIAPAQAQMSNDELTKILLGAAAVGAIGLAIDKAKDRKEEKARKARETLRNAKNKNVAAPVRDGRGGRSRALPARCVDIVEGPRGGIRQVLSKRCLKDTTNAVRHLPHRCERDVYAFGRYRTVYGTRCLERYGWTVARHR</sequence>
<protein>
    <submittedName>
        <fullName evidence="3">Uncharacterized protein</fullName>
    </submittedName>
</protein>
<organism evidence="3 4">
    <name type="scientific">Palleronia pontilimi</name>
    <dbReference type="NCBI Taxonomy" id="1964209"/>
    <lineage>
        <taxon>Bacteria</taxon>
        <taxon>Pseudomonadati</taxon>
        <taxon>Pseudomonadota</taxon>
        <taxon>Alphaproteobacteria</taxon>
        <taxon>Rhodobacterales</taxon>
        <taxon>Roseobacteraceae</taxon>
        <taxon>Palleronia</taxon>
    </lineage>
</organism>
<feature type="compositionally biased region" description="Basic and acidic residues" evidence="1">
    <location>
        <begin position="57"/>
        <end position="67"/>
    </location>
</feature>
<evidence type="ECO:0000313" key="4">
    <source>
        <dbReference type="Proteomes" id="UP000642488"/>
    </source>
</evidence>
<keyword evidence="4" id="KW-1185">Reference proteome</keyword>
<evidence type="ECO:0000256" key="1">
    <source>
        <dbReference type="SAM" id="MobiDB-lite"/>
    </source>
</evidence>
<proteinExistence type="predicted"/>
<gene>
    <name evidence="3" type="ORF">ILP92_01340</name>
</gene>
<reference evidence="3" key="1">
    <citation type="submission" date="2020-12" db="EMBL/GenBank/DDBJ databases">
        <title>Bacterial taxonomy.</title>
        <authorList>
            <person name="Pan X."/>
        </authorList>
    </citation>
    <scope>NUCLEOTIDE SEQUENCE</scope>
    <source>
        <strain evidence="3">KCTC 52957</strain>
    </source>
</reference>
<dbReference type="EMBL" id="JAEKPD010000001">
    <property type="protein sequence ID" value="MBJ3761395.1"/>
    <property type="molecule type" value="Genomic_DNA"/>
</dbReference>